<dbReference type="PANTHER" id="PTHR43667:SF1">
    <property type="entry name" value="CYCLOPROPANE-FATTY-ACYL-PHOSPHOLIPID SYNTHASE"/>
    <property type="match status" value="1"/>
</dbReference>
<keyword evidence="3 7" id="KW-0808">Transferase</keyword>
<dbReference type="SUPFAM" id="SSF53335">
    <property type="entry name" value="S-adenosyl-L-methionine-dependent methyltransferases"/>
    <property type="match status" value="1"/>
</dbReference>
<dbReference type="OrthoDB" id="9782855at2"/>
<evidence type="ECO:0000313" key="7">
    <source>
        <dbReference type="EMBL" id="TDH38937.1"/>
    </source>
</evidence>
<reference evidence="7 8" key="1">
    <citation type="journal article" date="2013" name="Int. J. Syst. Evol. Microbiol.">
        <title>Hoeflea suaedae sp. nov., an endophytic bacterium isolated from the root of the halophyte Suaeda maritima.</title>
        <authorList>
            <person name="Chung E.J."/>
            <person name="Park J.A."/>
            <person name="Pramanik P."/>
            <person name="Bibi F."/>
            <person name="Jeon C.O."/>
            <person name="Chung Y.R."/>
        </authorList>
    </citation>
    <scope>NUCLEOTIDE SEQUENCE [LARGE SCALE GENOMIC DNA]</scope>
    <source>
        <strain evidence="7 8">YC6898</strain>
    </source>
</reference>
<evidence type="ECO:0000256" key="3">
    <source>
        <dbReference type="ARBA" id="ARBA00022679"/>
    </source>
</evidence>
<sequence>MSATARIISFRKLLVRLRDELSLDMGFRLWDGSLVPEDWPEDAFTIRIADEGVVAALLRSPKPETLANIWVTRRIDFENGTLFDLLERRPQMRSREMRKRVGKRQLFTTLSRFLLVSRGGPWPLDDVAPNRPTDGSEAENKRNIAFHYDVSNAFYELFLDREMVYTCGYARTWESDLDRMQRDKLEMICRKLRLKPGERLLDIGSGWGGLCLYAAEHYGVTTVGVTLSENQIAYAREKAEKMGLSDRCTFELKDYSTVEGEFDKVVSVGFFEHVGFDNFPTYYKTVKRVLKPSGIFLHHAITRPAKRDPRDNRVQSRDQQLLTRYIFPGGALDNIGGTVQQMEQFGFEVHDVENWREHYGRTCRLWHDRLNANYDKAVKEGGEITTRLWLVYLAACSIAFERSSARIYQTVATPRRQGPSVMPQTRDDLYREV</sequence>
<keyword evidence="5" id="KW-0443">Lipid metabolism</keyword>
<dbReference type="InterPro" id="IPR050723">
    <property type="entry name" value="CFA/CMAS"/>
</dbReference>
<keyword evidence="8" id="KW-1185">Reference proteome</keyword>
<keyword evidence="4" id="KW-0949">S-adenosyl-L-methionine</keyword>
<gene>
    <name evidence="7" type="ORF">E2A64_07555</name>
</gene>
<evidence type="ECO:0000256" key="4">
    <source>
        <dbReference type="ARBA" id="ARBA00022691"/>
    </source>
</evidence>
<organism evidence="7 8">
    <name type="scientific">Pseudohoeflea suaedae</name>
    <dbReference type="NCBI Taxonomy" id="877384"/>
    <lineage>
        <taxon>Bacteria</taxon>
        <taxon>Pseudomonadati</taxon>
        <taxon>Pseudomonadota</taxon>
        <taxon>Alphaproteobacteria</taxon>
        <taxon>Hyphomicrobiales</taxon>
        <taxon>Rhizobiaceae</taxon>
        <taxon>Pseudohoeflea</taxon>
    </lineage>
</organism>
<dbReference type="PANTHER" id="PTHR43667">
    <property type="entry name" value="CYCLOPROPANE-FATTY-ACYL-PHOSPHOLIPID SYNTHASE"/>
    <property type="match status" value="1"/>
</dbReference>
<dbReference type="EMBL" id="SMSI01000001">
    <property type="protein sequence ID" value="TDH38937.1"/>
    <property type="molecule type" value="Genomic_DNA"/>
</dbReference>
<dbReference type="RefSeq" id="WP_133283771.1">
    <property type="nucleotide sequence ID" value="NZ_SMSI01000001.1"/>
</dbReference>
<evidence type="ECO:0000313" key="8">
    <source>
        <dbReference type="Proteomes" id="UP000295131"/>
    </source>
</evidence>
<evidence type="ECO:0000256" key="5">
    <source>
        <dbReference type="ARBA" id="ARBA00023098"/>
    </source>
</evidence>
<comment type="caution">
    <text evidence="7">The sequence shown here is derived from an EMBL/GenBank/DDBJ whole genome shotgun (WGS) entry which is preliminary data.</text>
</comment>
<dbReference type="InterPro" id="IPR003333">
    <property type="entry name" value="CMAS"/>
</dbReference>
<accession>A0A4R5PQM2</accession>
<dbReference type="GO" id="GO:0008168">
    <property type="term" value="F:methyltransferase activity"/>
    <property type="evidence" value="ECO:0007669"/>
    <property type="project" value="UniProtKB-KW"/>
</dbReference>
<dbReference type="AlphaFoldDB" id="A0A4R5PQM2"/>
<dbReference type="Proteomes" id="UP000295131">
    <property type="component" value="Unassembled WGS sequence"/>
</dbReference>
<dbReference type="GO" id="GO:0032259">
    <property type="term" value="P:methylation"/>
    <property type="evidence" value="ECO:0007669"/>
    <property type="project" value="UniProtKB-KW"/>
</dbReference>
<dbReference type="InterPro" id="IPR029063">
    <property type="entry name" value="SAM-dependent_MTases_sf"/>
</dbReference>
<dbReference type="PIRSF" id="PIRSF003085">
    <property type="entry name" value="CMAS"/>
    <property type="match status" value="1"/>
</dbReference>
<dbReference type="CDD" id="cd02440">
    <property type="entry name" value="AdoMet_MTases"/>
    <property type="match status" value="1"/>
</dbReference>
<dbReference type="Gene3D" id="3.40.50.150">
    <property type="entry name" value="Vaccinia Virus protein VP39"/>
    <property type="match status" value="1"/>
</dbReference>
<dbReference type="Pfam" id="PF02353">
    <property type="entry name" value="CMAS"/>
    <property type="match status" value="1"/>
</dbReference>
<keyword evidence="2 7" id="KW-0489">Methyltransferase</keyword>
<comment type="similarity">
    <text evidence="1">Belongs to the CFA/CMAS family.</text>
</comment>
<name>A0A4R5PQM2_9HYPH</name>
<feature type="active site" evidence="6">
    <location>
        <position position="396"/>
    </location>
</feature>
<proteinExistence type="inferred from homology"/>
<evidence type="ECO:0000256" key="6">
    <source>
        <dbReference type="PIRSR" id="PIRSR003085-1"/>
    </source>
</evidence>
<protein>
    <submittedName>
        <fullName evidence="7">Class I SAM-dependent methyltransferase</fullName>
    </submittedName>
</protein>
<evidence type="ECO:0000256" key="2">
    <source>
        <dbReference type="ARBA" id="ARBA00022603"/>
    </source>
</evidence>
<dbReference type="GO" id="GO:0008610">
    <property type="term" value="P:lipid biosynthetic process"/>
    <property type="evidence" value="ECO:0007669"/>
    <property type="project" value="InterPro"/>
</dbReference>
<evidence type="ECO:0000256" key="1">
    <source>
        <dbReference type="ARBA" id="ARBA00010815"/>
    </source>
</evidence>